<dbReference type="Gene3D" id="3.30.70.270">
    <property type="match status" value="1"/>
</dbReference>
<keyword evidence="1" id="KW-1185">Reference proteome</keyword>
<name>A0A5S6QZE1_TRIMR</name>
<dbReference type="Gene3D" id="3.10.10.10">
    <property type="entry name" value="HIV Type 1 Reverse Transcriptase, subunit A, domain 1"/>
    <property type="match status" value="1"/>
</dbReference>
<dbReference type="STRING" id="70415.A0A5S6QZE1"/>
<evidence type="ECO:0000313" key="1">
    <source>
        <dbReference type="Proteomes" id="UP000046395"/>
    </source>
</evidence>
<proteinExistence type="predicted"/>
<evidence type="ECO:0000313" key="2">
    <source>
        <dbReference type="WBParaSite" id="TMUE_3000012459.1"/>
    </source>
</evidence>
<dbReference type="InterPro" id="IPR043128">
    <property type="entry name" value="Rev_trsase/Diguanyl_cyclase"/>
</dbReference>
<dbReference type="PANTHER" id="PTHR47331">
    <property type="entry name" value="PHD-TYPE DOMAIN-CONTAINING PROTEIN"/>
    <property type="match status" value="1"/>
</dbReference>
<sequence length="406" mass="46139">MRCDSRQRNALVGLLTPFGWTIVGQIPNGSFCTALPNQITWIRRHACIRHAEPLKILLEQFLNADPLTVQATNAKVTVEERIALKTMEDSLRFNGTRYEIGLLWKSADIFLPNNREGALKRFFATERRLLPIPSMKAFYSRAIQQYIEEGHARKLTHSELNGPPGRTWYLPHHAVEHPWKPGHYRIVFDASAPYAGLSLNDCLLKGLDYLANLVGVLLRLGQNHVPVLADIQRMYHQVLVSPKDRSALQFLWREPGTRGPPETYEMLVHVFGASSSPSVCMFSIRRAAMDRNSVWPGLADRVISNMYVDNWLDSFETDSEAIHVSSMMKGMLASAGFNLRRWASTSRVLLGEVAAECPGSGHVRIFQGQLPMETALGMKWDCETDCFQFDFPKNRTWKPMKRKMLV</sequence>
<dbReference type="AlphaFoldDB" id="A0A5S6QZE1"/>
<dbReference type="SUPFAM" id="SSF56672">
    <property type="entry name" value="DNA/RNA polymerases"/>
    <property type="match status" value="1"/>
</dbReference>
<dbReference type="WBParaSite" id="TMUE_3000012459.1">
    <property type="protein sequence ID" value="TMUE_3000012459.1"/>
    <property type="gene ID" value="WBGene00290591"/>
</dbReference>
<dbReference type="PANTHER" id="PTHR47331:SF1">
    <property type="entry name" value="GAG-LIKE PROTEIN"/>
    <property type="match status" value="1"/>
</dbReference>
<reference evidence="2" key="1">
    <citation type="submission" date="2019-12" db="UniProtKB">
        <authorList>
            <consortium name="WormBaseParasite"/>
        </authorList>
    </citation>
    <scope>IDENTIFICATION</scope>
</reference>
<organism evidence="1 2">
    <name type="scientific">Trichuris muris</name>
    <name type="common">Mouse whipworm</name>
    <dbReference type="NCBI Taxonomy" id="70415"/>
    <lineage>
        <taxon>Eukaryota</taxon>
        <taxon>Metazoa</taxon>
        <taxon>Ecdysozoa</taxon>
        <taxon>Nematoda</taxon>
        <taxon>Enoplea</taxon>
        <taxon>Dorylaimia</taxon>
        <taxon>Trichinellida</taxon>
        <taxon>Trichuridae</taxon>
        <taxon>Trichuris</taxon>
    </lineage>
</organism>
<accession>A0A5S6QZE1</accession>
<dbReference type="Proteomes" id="UP000046395">
    <property type="component" value="Unassembled WGS sequence"/>
</dbReference>
<protein>
    <submittedName>
        <fullName evidence="2">Reverse transcriptase domain-containing protein</fullName>
    </submittedName>
</protein>
<dbReference type="InterPro" id="IPR043502">
    <property type="entry name" value="DNA/RNA_pol_sf"/>
</dbReference>